<dbReference type="InterPro" id="IPR012340">
    <property type="entry name" value="NA-bd_OB-fold"/>
</dbReference>
<keyword evidence="2" id="KW-1185">Reference proteome</keyword>
<evidence type="ECO:0000313" key="2">
    <source>
        <dbReference type="Proteomes" id="UP001237642"/>
    </source>
</evidence>
<organism evidence="1 2">
    <name type="scientific">Heracleum sosnowskyi</name>
    <dbReference type="NCBI Taxonomy" id="360622"/>
    <lineage>
        <taxon>Eukaryota</taxon>
        <taxon>Viridiplantae</taxon>
        <taxon>Streptophyta</taxon>
        <taxon>Embryophyta</taxon>
        <taxon>Tracheophyta</taxon>
        <taxon>Spermatophyta</taxon>
        <taxon>Magnoliopsida</taxon>
        <taxon>eudicotyledons</taxon>
        <taxon>Gunneridae</taxon>
        <taxon>Pentapetalae</taxon>
        <taxon>asterids</taxon>
        <taxon>campanulids</taxon>
        <taxon>Apiales</taxon>
        <taxon>Apiaceae</taxon>
        <taxon>Apioideae</taxon>
        <taxon>apioid superclade</taxon>
        <taxon>Tordylieae</taxon>
        <taxon>Tordyliinae</taxon>
        <taxon>Heracleum</taxon>
    </lineage>
</organism>
<protein>
    <submittedName>
        <fullName evidence="1">Uncharacterized protein</fullName>
    </submittedName>
</protein>
<comment type="caution">
    <text evidence="1">The sequence shown here is derived from an EMBL/GenBank/DDBJ whole genome shotgun (WGS) entry which is preliminary data.</text>
</comment>
<dbReference type="Proteomes" id="UP001237642">
    <property type="component" value="Unassembled WGS sequence"/>
</dbReference>
<accession>A0AAD8HUU6</accession>
<evidence type="ECO:0000313" key="1">
    <source>
        <dbReference type="EMBL" id="KAK1372912.1"/>
    </source>
</evidence>
<gene>
    <name evidence="1" type="ORF">POM88_029105</name>
</gene>
<sequence length="321" mass="37546">MAISRHHKEFNGIGKSTMSDAHRAQNSLARFLMVDRAYNRTRLVVFRRPFGRVREIWHLDMGLGLEIGDSDLIEKLADDNRFLIGIYSCTKCPRIFPYPKKKFRLCIICSDQTGSMVVIFPDSEVSRFMDKTVVDIQSECLKEEDEENFPEILRMFLNKKYTSTLQITEDNINRGSTVYEAKEIMESDEITDSFDPHEKSVMEIQDHSQLKDLEEEYTKNETPQTCNSSNMKKRERTNVQPVLYDDNENVEVKASKNVKKEKKNRIHAFIPGLCSEQLEEKISVENVHSIKNFIVQPYKTTYMYKCLRNEKQLIFSKDTHV</sequence>
<dbReference type="Gene3D" id="2.40.50.140">
    <property type="entry name" value="Nucleic acid-binding proteins"/>
    <property type="match status" value="2"/>
</dbReference>
<dbReference type="EMBL" id="JAUIZM010000007">
    <property type="protein sequence ID" value="KAK1372912.1"/>
    <property type="molecule type" value="Genomic_DNA"/>
</dbReference>
<dbReference type="AlphaFoldDB" id="A0AAD8HUU6"/>
<reference evidence="1" key="1">
    <citation type="submission" date="2023-02" db="EMBL/GenBank/DDBJ databases">
        <title>Genome of toxic invasive species Heracleum sosnowskyi carries increased number of genes despite the absence of recent whole-genome duplications.</title>
        <authorList>
            <person name="Schelkunov M."/>
            <person name="Shtratnikova V."/>
            <person name="Makarenko M."/>
            <person name="Klepikova A."/>
            <person name="Omelchenko D."/>
            <person name="Novikova G."/>
            <person name="Obukhova E."/>
            <person name="Bogdanov V."/>
            <person name="Penin A."/>
            <person name="Logacheva M."/>
        </authorList>
    </citation>
    <scope>NUCLEOTIDE SEQUENCE</scope>
    <source>
        <strain evidence="1">Hsosn_3</strain>
        <tissue evidence="1">Leaf</tissue>
    </source>
</reference>
<reference evidence="1" key="2">
    <citation type="submission" date="2023-05" db="EMBL/GenBank/DDBJ databases">
        <authorList>
            <person name="Schelkunov M.I."/>
        </authorList>
    </citation>
    <scope>NUCLEOTIDE SEQUENCE</scope>
    <source>
        <strain evidence="1">Hsosn_3</strain>
        <tissue evidence="1">Leaf</tissue>
    </source>
</reference>
<proteinExistence type="predicted"/>
<dbReference type="SUPFAM" id="SSF50249">
    <property type="entry name" value="Nucleic acid-binding proteins"/>
    <property type="match status" value="1"/>
</dbReference>
<name>A0AAD8HUU6_9APIA</name>